<protein>
    <submittedName>
        <fullName evidence="2">Uncharacterized protein</fullName>
    </submittedName>
</protein>
<accession>A0AAV7W2M0</accession>
<gene>
    <name evidence="2" type="ORF">NDU88_003589</name>
</gene>
<proteinExistence type="predicted"/>
<feature type="region of interest" description="Disordered" evidence="1">
    <location>
        <begin position="1"/>
        <end position="24"/>
    </location>
</feature>
<reference evidence="2" key="1">
    <citation type="journal article" date="2022" name="bioRxiv">
        <title>Sequencing and chromosome-scale assembly of the giantPleurodeles waltlgenome.</title>
        <authorList>
            <person name="Brown T."/>
            <person name="Elewa A."/>
            <person name="Iarovenko S."/>
            <person name="Subramanian E."/>
            <person name="Araus A.J."/>
            <person name="Petzold A."/>
            <person name="Susuki M."/>
            <person name="Suzuki K.-i.T."/>
            <person name="Hayashi T."/>
            <person name="Toyoda A."/>
            <person name="Oliveira C."/>
            <person name="Osipova E."/>
            <person name="Leigh N.D."/>
            <person name="Simon A."/>
            <person name="Yun M.H."/>
        </authorList>
    </citation>
    <scope>NUCLEOTIDE SEQUENCE</scope>
    <source>
        <strain evidence="2">20211129_DDA</strain>
        <tissue evidence="2">Liver</tissue>
    </source>
</reference>
<name>A0AAV7W2M0_PLEWA</name>
<evidence type="ECO:0000313" key="2">
    <source>
        <dbReference type="EMBL" id="KAJ1208203.1"/>
    </source>
</evidence>
<evidence type="ECO:0000313" key="3">
    <source>
        <dbReference type="Proteomes" id="UP001066276"/>
    </source>
</evidence>
<comment type="caution">
    <text evidence="2">The sequence shown here is derived from an EMBL/GenBank/DDBJ whole genome shotgun (WGS) entry which is preliminary data.</text>
</comment>
<keyword evidence="3" id="KW-1185">Reference proteome</keyword>
<evidence type="ECO:0000256" key="1">
    <source>
        <dbReference type="SAM" id="MobiDB-lite"/>
    </source>
</evidence>
<dbReference type="Proteomes" id="UP001066276">
    <property type="component" value="Chromosome 1_2"/>
</dbReference>
<sequence>MRPSPMLGQVTVRKAQHSASSRPQGLGAHIASIAPGAVVSLRGSDASPGVARKVQRVLVYVRCDSRIKSTEIRFKRPHWPPS</sequence>
<dbReference type="EMBL" id="JANPWB010000002">
    <property type="protein sequence ID" value="KAJ1208203.1"/>
    <property type="molecule type" value="Genomic_DNA"/>
</dbReference>
<organism evidence="2 3">
    <name type="scientific">Pleurodeles waltl</name>
    <name type="common">Iberian ribbed newt</name>
    <dbReference type="NCBI Taxonomy" id="8319"/>
    <lineage>
        <taxon>Eukaryota</taxon>
        <taxon>Metazoa</taxon>
        <taxon>Chordata</taxon>
        <taxon>Craniata</taxon>
        <taxon>Vertebrata</taxon>
        <taxon>Euteleostomi</taxon>
        <taxon>Amphibia</taxon>
        <taxon>Batrachia</taxon>
        <taxon>Caudata</taxon>
        <taxon>Salamandroidea</taxon>
        <taxon>Salamandridae</taxon>
        <taxon>Pleurodelinae</taxon>
        <taxon>Pleurodeles</taxon>
    </lineage>
</organism>
<dbReference type="AlphaFoldDB" id="A0AAV7W2M0"/>